<dbReference type="STRING" id="42253.NITMOv2_3205"/>
<accession>A0A0K2GFH9</accession>
<evidence type="ECO:0000313" key="1">
    <source>
        <dbReference type="EMBL" id="ALA59604.1"/>
    </source>
</evidence>
<dbReference type="InterPro" id="IPR025354">
    <property type="entry name" value="DUF4258"/>
</dbReference>
<evidence type="ECO:0000313" key="2">
    <source>
        <dbReference type="Proteomes" id="UP000069205"/>
    </source>
</evidence>
<reference evidence="1 2" key="1">
    <citation type="journal article" date="2015" name="Proc. Natl. Acad. Sci. U.S.A.">
        <title>Expanded metabolic versatility of ubiquitous nitrite-oxidizing bacteria from the genus Nitrospira.</title>
        <authorList>
            <person name="Koch H."/>
            <person name="Lucker S."/>
            <person name="Albertsen M."/>
            <person name="Kitzinger K."/>
            <person name="Herbold C."/>
            <person name="Spieck E."/>
            <person name="Nielsen P.H."/>
            <person name="Wagner M."/>
            <person name="Daims H."/>
        </authorList>
    </citation>
    <scope>NUCLEOTIDE SEQUENCE [LARGE SCALE GENOMIC DNA]</scope>
    <source>
        <strain evidence="1 2">NSP M-1</strain>
    </source>
</reference>
<dbReference type="KEGG" id="nmv:NITMOv2_3205"/>
<evidence type="ECO:0008006" key="3">
    <source>
        <dbReference type="Google" id="ProtNLM"/>
    </source>
</evidence>
<sequence>MDAPSGLLLGFTETRRPLHIQVSYVDSEMVKIITVYEPDPAEWYDYARRR</sequence>
<keyword evidence="2" id="KW-1185">Reference proteome</keyword>
<dbReference type="RefSeq" id="WP_420799876.1">
    <property type="nucleotide sequence ID" value="NZ_CP011801.1"/>
</dbReference>
<organism evidence="1 2">
    <name type="scientific">Nitrospira moscoviensis</name>
    <dbReference type="NCBI Taxonomy" id="42253"/>
    <lineage>
        <taxon>Bacteria</taxon>
        <taxon>Pseudomonadati</taxon>
        <taxon>Nitrospirota</taxon>
        <taxon>Nitrospiria</taxon>
        <taxon>Nitrospirales</taxon>
        <taxon>Nitrospiraceae</taxon>
        <taxon>Nitrospira</taxon>
    </lineage>
</organism>
<dbReference type="EMBL" id="CP011801">
    <property type="protein sequence ID" value="ALA59604.1"/>
    <property type="molecule type" value="Genomic_DNA"/>
</dbReference>
<dbReference type="Proteomes" id="UP000069205">
    <property type="component" value="Chromosome"/>
</dbReference>
<protein>
    <recommendedName>
        <fullName evidence="3">DUF4258 domain-containing protein</fullName>
    </recommendedName>
</protein>
<name>A0A0K2GFH9_NITMO</name>
<proteinExistence type="predicted"/>
<dbReference type="Pfam" id="PF14076">
    <property type="entry name" value="DUF4258"/>
    <property type="match status" value="1"/>
</dbReference>
<dbReference type="AlphaFoldDB" id="A0A0K2GFH9"/>
<dbReference type="PATRIC" id="fig|42253.5.peg.3159"/>
<gene>
    <name evidence="1" type="ORF">NITMOv2_3205</name>
</gene>